<reference evidence="1 3" key="1">
    <citation type="submission" date="2015-03" db="EMBL/GenBank/DDBJ databases">
        <title>Complete genome sequence of Lactobacillus acetotolerans NBRC 13120.</title>
        <authorList>
            <person name="Toh H."/>
            <person name="Morita H."/>
            <person name="Fujita N."/>
        </authorList>
    </citation>
    <scope>NUCLEOTIDE SEQUENCE [LARGE SCALE GENOMIC DNA]</scope>
    <source>
        <strain evidence="1 3">NBRC 13120</strain>
    </source>
</reference>
<accession>A0A0D6A1N1</accession>
<reference evidence="2 4" key="2">
    <citation type="submission" date="2019-09" db="EMBL/GenBank/DDBJ databases">
        <title>Genome sequencing of Lactobacillus acetotolerans.</title>
        <authorList>
            <person name="Kim K."/>
        </authorList>
    </citation>
    <scope>NUCLEOTIDE SEQUENCE [LARGE SCALE GENOMIC DNA]</scope>
    <source>
        <strain evidence="2 4">LA749</strain>
    </source>
</reference>
<evidence type="ECO:0000313" key="2">
    <source>
        <dbReference type="EMBL" id="QFG50545.1"/>
    </source>
</evidence>
<evidence type="ECO:0000313" key="1">
    <source>
        <dbReference type="EMBL" id="BAQ56440.1"/>
    </source>
</evidence>
<name>A0A0D6A1N1_9LACO</name>
<sequence>MKHFIKIMSDSINEITILFIIKDGHKIIIDHYPQLNKLGKWIPSNDSTILRLRTRLGKLTIIKEFSKITGLNKNRFKAEEISSIDVW</sequence>
<gene>
    <name evidence="2" type="ORF">LA749_00210</name>
    <name evidence="1" type="ORF">LBAT_0051</name>
</gene>
<dbReference type="Proteomes" id="UP000325393">
    <property type="component" value="Chromosome"/>
</dbReference>
<dbReference type="AlphaFoldDB" id="A0A0D6A1N1"/>
<proteinExistence type="predicted"/>
<dbReference type="EMBL" id="CP044496">
    <property type="protein sequence ID" value="QFG50545.1"/>
    <property type="molecule type" value="Genomic_DNA"/>
</dbReference>
<keyword evidence="3" id="KW-1185">Reference proteome</keyword>
<protein>
    <submittedName>
        <fullName evidence="1">Uncharacterized protein</fullName>
    </submittedName>
</protein>
<dbReference type="Proteomes" id="UP000035709">
    <property type="component" value="Chromosome"/>
</dbReference>
<evidence type="ECO:0000313" key="4">
    <source>
        <dbReference type="Proteomes" id="UP000325393"/>
    </source>
</evidence>
<dbReference type="PATRIC" id="fig|1600.4.peg.51"/>
<organism evidence="1 3">
    <name type="scientific">Lactobacillus acetotolerans</name>
    <dbReference type="NCBI Taxonomy" id="1600"/>
    <lineage>
        <taxon>Bacteria</taxon>
        <taxon>Bacillati</taxon>
        <taxon>Bacillota</taxon>
        <taxon>Bacilli</taxon>
        <taxon>Lactobacillales</taxon>
        <taxon>Lactobacillaceae</taxon>
        <taxon>Lactobacillus</taxon>
    </lineage>
</organism>
<evidence type="ECO:0000313" key="3">
    <source>
        <dbReference type="Proteomes" id="UP000035709"/>
    </source>
</evidence>
<dbReference type="KEGG" id="lae:LBAT_0051"/>
<dbReference type="RefSeq" id="WP_054682257.1">
    <property type="nucleotide sequence ID" value="NZ_AP014808.1"/>
</dbReference>
<dbReference type="EMBL" id="AP014808">
    <property type="protein sequence ID" value="BAQ56440.1"/>
    <property type="molecule type" value="Genomic_DNA"/>
</dbReference>
<dbReference type="GeneID" id="78211396"/>